<protein>
    <submittedName>
        <fullName evidence="1">PUA-like domain-containing protein</fullName>
    </submittedName>
</protein>
<dbReference type="EMBL" id="JAGFNK010000002">
    <property type="protein sequence ID" value="KAI9513217.1"/>
    <property type="molecule type" value="Genomic_DNA"/>
</dbReference>
<evidence type="ECO:0000313" key="2">
    <source>
        <dbReference type="Proteomes" id="UP001207468"/>
    </source>
</evidence>
<dbReference type="Proteomes" id="UP001207468">
    <property type="component" value="Unassembled WGS sequence"/>
</dbReference>
<organism evidence="1 2">
    <name type="scientific">Russula earlei</name>
    <dbReference type="NCBI Taxonomy" id="71964"/>
    <lineage>
        <taxon>Eukaryota</taxon>
        <taxon>Fungi</taxon>
        <taxon>Dikarya</taxon>
        <taxon>Basidiomycota</taxon>
        <taxon>Agaricomycotina</taxon>
        <taxon>Agaricomycetes</taxon>
        <taxon>Russulales</taxon>
        <taxon>Russulaceae</taxon>
        <taxon>Russula</taxon>
    </lineage>
</organism>
<name>A0ACC0UNZ9_9AGAM</name>
<evidence type="ECO:0000313" key="1">
    <source>
        <dbReference type="EMBL" id="KAI9513217.1"/>
    </source>
</evidence>
<keyword evidence="2" id="KW-1185">Reference proteome</keyword>
<comment type="caution">
    <text evidence="1">The sequence shown here is derived from an EMBL/GenBank/DDBJ whole genome shotgun (WGS) entry which is preliminary data.</text>
</comment>
<sequence>MCDLFIHSVSIMPTDLEVQRQEKIARNRKLLDDLMGRLNKENNAGANQTVVRTAGRKGVSKKPAMPPKKRVAQTSEDEVESSPKKRARPEPPQHDLRRSSRNAGKAPPDYQAESQTKLPRLVATKIGVGHDIDPNRRSGKRVHDPKTFGHIPNITVGTWWETREYCSNDAIHAPWVAGISGSNEGAYSVALSGGYEDDVDLGECFTFTGSGGRALKGTKSNPKNLRTAPQSSDQSFENPFNKALKISSETGKPVRVIRGYKLNSPYAPVEGYRYDGLYIVEKAWMERGLNDSGFQVCKFIFRRVPGQPPLAMRTEGDGDDNVKVEDTTAL</sequence>
<proteinExistence type="predicted"/>
<gene>
    <name evidence="1" type="ORF">F5148DRAFT_282294</name>
</gene>
<reference evidence="1" key="1">
    <citation type="submission" date="2021-03" db="EMBL/GenBank/DDBJ databases">
        <title>Evolutionary priming and transition to the ectomycorrhizal habit in an iconic lineage of mushroom-forming fungi: is preadaptation a requirement?</title>
        <authorList>
            <consortium name="DOE Joint Genome Institute"/>
            <person name="Looney B.P."/>
            <person name="Miyauchi S."/>
            <person name="Morin E."/>
            <person name="Drula E."/>
            <person name="Courty P.E."/>
            <person name="Chicoki N."/>
            <person name="Fauchery L."/>
            <person name="Kohler A."/>
            <person name="Kuo A."/>
            <person name="LaButti K."/>
            <person name="Pangilinan J."/>
            <person name="Lipzen A."/>
            <person name="Riley R."/>
            <person name="Andreopoulos W."/>
            <person name="He G."/>
            <person name="Johnson J."/>
            <person name="Barry K.W."/>
            <person name="Grigoriev I.V."/>
            <person name="Nagy L."/>
            <person name="Hibbett D."/>
            <person name="Henrissat B."/>
            <person name="Matheny P.B."/>
            <person name="Labbe J."/>
            <person name="Martin A.F."/>
        </authorList>
    </citation>
    <scope>NUCLEOTIDE SEQUENCE</scope>
    <source>
        <strain evidence="1">BPL698</strain>
    </source>
</reference>
<accession>A0ACC0UNZ9</accession>